<reference evidence="3 4" key="1">
    <citation type="submission" date="2023-01" db="EMBL/GenBank/DDBJ databases">
        <title>Vibrio sp. KJ40-1 sp.nov, isolated from marine algae.</title>
        <authorList>
            <person name="Butt M."/>
            <person name="Kim J.M.J."/>
            <person name="Jeon C.O.C."/>
        </authorList>
    </citation>
    <scope>NUCLEOTIDE SEQUENCE [LARGE SCALE GENOMIC DNA]</scope>
    <source>
        <strain evidence="3 4">KJ40-1</strain>
    </source>
</reference>
<feature type="domain" description="YbgF trimerisation" evidence="2">
    <location>
        <begin position="44"/>
        <end position="111"/>
    </location>
</feature>
<keyword evidence="1" id="KW-0131">Cell cycle</keyword>
<dbReference type="SUPFAM" id="SSF48452">
    <property type="entry name" value="TPR-like"/>
    <property type="match status" value="1"/>
</dbReference>
<dbReference type="HAMAP" id="MF_02066">
    <property type="entry name" value="CpoB"/>
    <property type="match status" value="1"/>
</dbReference>
<evidence type="ECO:0000256" key="1">
    <source>
        <dbReference type="HAMAP-Rule" id="MF_02066"/>
    </source>
</evidence>
<evidence type="ECO:0000313" key="4">
    <source>
        <dbReference type="Proteomes" id="UP001210678"/>
    </source>
</evidence>
<dbReference type="Gene3D" id="1.20.5.110">
    <property type="match status" value="1"/>
</dbReference>
<sequence length="255" mass="28215" precursor="true">MFSNFKRAVSLALLASAANLAFAAPAPVSDLNSTSSSATSKPETDVQRLERLLNNRSRVQLQMQQQIDGMESELSELRGMVERNSYDMKQMLERQRELFIELDRLRNEKQQPIDNVAPATNGNTEIKGGVYAADANEEAAYKKAVYLVQVDKDYTGALAAFAKFQKDFPNSSYSANSHYWVGQLNYALKKDVDAAKSFASVVSYEKSNKRADSLVKLGDIAARNGKPAVANKYYQQAIDEYPGSASAKMAKSKLK</sequence>
<dbReference type="Proteomes" id="UP001210678">
    <property type="component" value="Unassembled WGS sequence"/>
</dbReference>
<proteinExistence type="inferred from homology"/>
<keyword evidence="1" id="KW-0732">Signal</keyword>
<organism evidence="3 4">
    <name type="scientific">Vibrio algarum</name>
    <dbReference type="NCBI Taxonomy" id="3020714"/>
    <lineage>
        <taxon>Bacteria</taxon>
        <taxon>Pseudomonadati</taxon>
        <taxon>Pseudomonadota</taxon>
        <taxon>Gammaproteobacteria</taxon>
        <taxon>Vibrionales</taxon>
        <taxon>Vibrionaceae</taxon>
        <taxon>Vibrio</taxon>
    </lineage>
</organism>
<protein>
    <recommendedName>
        <fullName evidence="1">Cell division coordinator CpoB</fullName>
    </recommendedName>
</protein>
<comment type="similarity">
    <text evidence="1">Belongs to the CpoB family.</text>
</comment>
<dbReference type="Pfam" id="PF16331">
    <property type="entry name" value="TolA_bind_tri"/>
    <property type="match status" value="1"/>
</dbReference>
<feature type="signal peptide" evidence="1">
    <location>
        <begin position="1"/>
        <end position="23"/>
    </location>
</feature>
<dbReference type="NCBIfam" id="TIGR02795">
    <property type="entry name" value="tol_pal_ybgF"/>
    <property type="match status" value="1"/>
</dbReference>
<dbReference type="Pfam" id="PF13174">
    <property type="entry name" value="TPR_6"/>
    <property type="match status" value="2"/>
</dbReference>
<dbReference type="RefSeq" id="WP_272136497.1">
    <property type="nucleotide sequence ID" value="NZ_JAQLOI010000001.1"/>
</dbReference>
<dbReference type="InterPro" id="IPR019734">
    <property type="entry name" value="TPR_rpt"/>
</dbReference>
<keyword evidence="1" id="KW-0574">Periplasm</keyword>
<evidence type="ECO:0000259" key="2">
    <source>
        <dbReference type="Pfam" id="PF16331"/>
    </source>
</evidence>
<dbReference type="InterPro" id="IPR034706">
    <property type="entry name" value="CpoB"/>
</dbReference>
<name>A0ABT4YSE0_9VIBR</name>
<feature type="chain" id="PRO_5044932539" description="Cell division coordinator CpoB" evidence="1">
    <location>
        <begin position="24"/>
        <end position="255"/>
    </location>
</feature>
<gene>
    <name evidence="3" type="primary">ybgF</name>
    <name evidence="1" type="synonym">cpoB</name>
    <name evidence="3" type="ORF">PGX00_11820</name>
</gene>
<comment type="caution">
    <text evidence="3">The sequence shown here is derived from an EMBL/GenBank/DDBJ whole genome shotgun (WGS) entry which is preliminary data.</text>
</comment>
<dbReference type="EMBL" id="JAQLOI010000001">
    <property type="protein sequence ID" value="MDB1124305.1"/>
    <property type="molecule type" value="Genomic_DNA"/>
</dbReference>
<comment type="subcellular location">
    <subcellularLocation>
        <location evidence="1">Periplasm</location>
    </subcellularLocation>
</comment>
<dbReference type="Gene3D" id="1.25.40.10">
    <property type="entry name" value="Tetratricopeptide repeat domain"/>
    <property type="match status" value="1"/>
</dbReference>
<comment type="function">
    <text evidence="1">Mediates coordination of peptidoglycan synthesis and outer membrane constriction during cell division.</text>
</comment>
<accession>A0ABT4YSE0</accession>
<keyword evidence="1" id="KW-0132">Cell division</keyword>
<keyword evidence="4" id="KW-1185">Reference proteome</keyword>
<evidence type="ECO:0000313" key="3">
    <source>
        <dbReference type="EMBL" id="MDB1124305.1"/>
    </source>
</evidence>
<dbReference type="InterPro" id="IPR032519">
    <property type="entry name" value="YbgF_tri"/>
</dbReference>
<dbReference type="InterPro" id="IPR014162">
    <property type="entry name" value="CpoB_C"/>
</dbReference>
<dbReference type="InterPro" id="IPR011990">
    <property type="entry name" value="TPR-like_helical_dom_sf"/>
</dbReference>